<dbReference type="InterPro" id="IPR016193">
    <property type="entry name" value="Cytidine_deaminase-like"/>
</dbReference>
<dbReference type="EMBL" id="BAABFU010000003">
    <property type="protein sequence ID" value="GAA4351527.1"/>
    <property type="molecule type" value="Genomic_DNA"/>
</dbReference>
<dbReference type="InterPro" id="IPR015517">
    <property type="entry name" value="dCMP_deaminase-rel"/>
</dbReference>
<feature type="domain" description="CMP/dCMP-type deaminase" evidence="7">
    <location>
        <begin position="317"/>
        <end position="513"/>
    </location>
</feature>
<keyword evidence="5" id="KW-0862">Zinc</keyword>
<evidence type="ECO:0000313" key="9">
    <source>
        <dbReference type="Proteomes" id="UP001501294"/>
    </source>
</evidence>
<keyword evidence="4" id="KW-0378">Hydrolase</keyword>
<keyword evidence="3" id="KW-0479">Metal-binding</keyword>
<organism evidence="8 9">
    <name type="scientific">Kangiella taiwanensis</name>
    <dbReference type="NCBI Taxonomy" id="1079179"/>
    <lineage>
        <taxon>Bacteria</taxon>
        <taxon>Pseudomonadati</taxon>
        <taxon>Pseudomonadota</taxon>
        <taxon>Gammaproteobacteria</taxon>
        <taxon>Kangiellales</taxon>
        <taxon>Kangiellaceae</taxon>
        <taxon>Kangiella</taxon>
    </lineage>
</organism>
<dbReference type="NCBIfam" id="NF041025">
    <property type="entry name" value="antiphage_deaminase"/>
    <property type="match status" value="1"/>
</dbReference>
<evidence type="ECO:0000256" key="5">
    <source>
        <dbReference type="ARBA" id="ARBA00022833"/>
    </source>
</evidence>
<proteinExistence type="inferred from homology"/>
<dbReference type="Gene3D" id="3.40.140.10">
    <property type="entry name" value="Cytidine Deaminase, domain 2"/>
    <property type="match status" value="1"/>
</dbReference>
<evidence type="ECO:0000259" key="7">
    <source>
        <dbReference type="PROSITE" id="PS51747"/>
    </source>
</evidence>
<comment type="cofactor">
    <cofactor evidence="1">
        <name>Zn(2+)</name>
        <dbReference type="ChEBI" id="CHEBI:29105"/>
    </cofactor>
</comment>
<dbReference type="Proteomes" id="UP001501294">
    <property type="component" value="Unassembled WGS sequence"/>
</dbReference>
<gene>
    <name evidence="8" type="ORF">GCM10023150_18290</name>
</gene>
<dbReference type="InterPro" id="IPR002125">
    <property type="entry name" value="CMP_dCMP_dom"/>
</dbReference>
<dbReference type="PANTHER" id="PTHR11086:SF18">
    <property type="entry name" value="DEOXYCYTIDYLATE DEAMINASE"/>
    <property type="match status" value="1"/>
</dbReference>
<comment type="similarity">
    <text evidence="2">Belongs to the cytidine and deoxycytidylate deaminase family.</text>
</comment>
<evidence type="ECO:0000256" key="2">
    <source>
        <dbReference type="ARBA" id="ARBA00006576"/>
    </source>
</evidence>
<evidence type="ECO:0000256" key="1">
    <source>
        <dbReference type="ARBA" id="ARBA00001947"/>
    </source>
</evidence>
<dbReference type="Gene3D" id="3.40.50.300">
    <property type="entry name" value="P-loop containing nucleotide triphosphate hydrolases"/>
    <property type="match status" value="1"/>
</dbReference>
<feature type="compositionally biased region" description="Basic and acidic residues" evidence="6">
    <location>
        <begin position="375"/>
        <end position="392"/>
    </location>
</feature>
<name>A0ABP8I4Y9_9GAMM</name>
<feature type="region of interest" description="Disordered" evidence="6">
    <location>
        <begin position="372"/>
        <end position="395"/>
    </location>
</feature>
<dbReference type="CDD" id="cd01286">
    <property type="entry name" value="deoxycytidylate_deaminase"/>
    <property type="match status" value="1"/>
</dbReference>
<dbReference type="RefSeq" id="WP_223579957.1">
    <property type="nucleotide sequence ID" value="NZ_BAABFU010000003.1"/>
</dbReference>
<evidence type="ECO:0000256" key="3">
    <source>
        <dbReference type="ARBA" id="ARBA00022723"/>
    </source>
</evidence>
<dbReference type="InterPro" id="IPR027417">
    <property type="entry name" value="P-loop_NTPase"/>
</dbReference>
<comment type="caution">
    <text evidence="8">The sequence shown here is derived from an EMBL/GenBank/DDBJ whole genome shotgun (WGS) entry which is preliminary data.</text>
</comment>
<evidence type="ECO:0000256" key="4">
    <source>
        <dbReference type="ARBA" id="ARBA00022801"/>
    </source>
</evidence>
<dbReference type="InterPro" id="IPR035105">
    <property type="entry name" value="Deoxycytidylate_deaminase_dom"/>
</dbReference>
<evidence type="ECO:0000313" key="8">
    <source>
        <dbReference type="EMBL" id="GAA4351527.1"/>
    </source>
</evidence>
<dbReference type="SUPFAM" id="SSF53927">
    <property type="entry name" value="Cytidine deaminase-like"/>
    <property type="match status" value="1"/>
</dbReference>
<dbReference type="PROSITE" id="PS51747">
    <property type="entry name" value="CYT_DCMP_DEAMINASES_2"/>
    <property type="match status" value="1"/>
</dbReference>
<dbReference type="InterPro" id="IPR016192">
    <property type="entry name" value="APOBEC/CMP_deaminase_Zn-bd"/>
</dbReference>
<accession>A0ABP8I4Y9</accession>
<dbReference type="PROSITE" id="PS00903">
    <property type="entry name" value="CYT_DCMP_DEAMINASES_1"/>
    <property type="match status" value="1"/>
</dbReference>
<evidence type="ECO:0000256" key="6">
    <source>
        <dbReference type="SAM" id="MobiDB-lite"/>
    </source>
</evidence>
<dbReference type="PANTHER" id="PTHR11086">
    <property type="entry name" value="DEOXYCYTIDYLATE DEAMINASE-RELATED"/>
    <property type="match status" value="1"/>
</dbReference>
<reference evidence="9" key="1">
    <citation type="journal article" date="2019" name="Int. J. Syst. Evol. Microbiol.">
        <title>The Global Catalogue of Microorganisms (GCM) 10K type strain sequencing project: providing services to taxonomists for standard genome sequencing and annotation.</title>
        <authorList>
            <consortium name="The Broad Institute Genomics Platform"/>
            <consortium name="The Broad Institute Genome Sequencing Center for Infectious Disease"/>
            <person name="Wu L."/>
            <person name="Ma J."/>
        </authorList>
    </citation>
    <scope>NUCLEOTIDE SEQUENCE [LARGE SCALE GENOMIC DNA]</scope>
    <source>
        <strain evidence="9">JCM 17727</strain>
    </source>
</reference>
<protein>
    <recommendedName>
        <fullName evidence="7">CMP/dCMP-type deaminase domain-containing protein</fullName>
    </recommendedName>
</protein>
<keyword evidence="9" id="KW-1185">Reference proteome</keyword>
<sequence>MSLKFTGNFEELQEKLSKLSGEWDGSQPNKKVLKLDGGILNWYQSTGTIQFQGKDPGKQRLSKEVPILLYPQEVEDQPEKLEESEYIQEEKECLRSNINSAESIEKKLLTTGVNESELVLGVVSAVGTEVNRVTEPLKDRLKGFGYHVEEIRVSSILTPLSGTDEYERIRHYMSEGDSSRETSGDNAILAAGVSKEISKSRNPDRGKTAYIVNSLKHPREVEFLRKIYGNGFYLIGIHADEKRRHKFLTEDKGCTQEQAQELIIIDEDESLPHGQKTRDTYHLADFFLNLGSNNDHVKYGLQRFLELIFSHPYKNPTFDEFAMFMAFNSSVRSGDLSRQVGAVISKEKQIIATGANDVPKSGGGLYWAEADEESGEVKDHPDGKDYTREADSNKQAQSEIIDGIVQKLTHNKLVSDENKDELRKLLLDSKISDLTEFGRIAHAEMDALLSCSRAGIPTEGTTLYCTTFPCHNCAKHIIASGVTRVVYVEPYPKSRALEFHSESIELRSELESLSQTNNLVSFEPFIGIGPRRFLDLFSMSLGSGSKLRRKEKDGSVVEWSKDNAPIRTPLIPKSYIDIEKAAIELWESYKNDGKPF</sequence>
<dbReference type="Pfam" id="PF00383">
    <property type="entry name" value="dCMP_cyt_deam_1"/>
    <property type="match status" value="1"/>
</dbReference>